<accession>A0A199WAX7</accession>
<dbReference type="InterPro" id="IPR035463">
    <property type="entry name" value="Pex13"/>
</dbReference>
<feature type="compositionally biased region" description="Polar residues" evidence="9">
    <location>
        <begin position="164"/>
        <end position="173"/>
    </location>
</feature>
<evidence type="ECO:0000256" key="2">
    <source>
        <dbReference type="ARBA" id="ARBA00022448"/>
    </source>
</evidence>
<evidence type="ECO:0000256" key="7">
    <source>
        <dbReference type="ARBA" id="ARBA00029693"/>
    </source>
</evidence>
<reference evidence="10 11" key="1">
    <citation type="journal article" date="2016" name="DNA Res.">
        <title>The draft genome of MD-2 pineapple using hybrid error correction of long reads.</title>
        <authorList>
            <person name="Redwan R.M."/>
            <person name="Saidin A."/>
            <person name="Kumar S.V."/>
        </authorList>
    </citation>
    <scope>NUCLEOTIDE SEQUENCE [LARGE SCALE GENOMIC DNA]</scope>
    <source>
        <strain evidence="11">cv. MD2</strain>
        <tissue evidence="10">Leaf</tissue>
    </source>
</reference>
<dbReference type="GO" id="GO:0016560">
    <property type="term" value="P:protein import into peroxisome matrix, docking"/>
    <property type="evidence" value="ECO:0007669"/>
    <property type="project" value="InterPro"/>
</dbReference>
<organism evidence="10 11">
    <name type="scientific">Ananas comosus</name>
    <name type="common">Pineapple</name>
    <name type="synonym">Ananas ananas</name>
    <dbReference type="NCBI Taxonomy" id="4615"/>
    <lineage>
        <taxon>Eukaryota</taxon>
        <taxon>Viridiplantae</taxon>
        <taxon>Streptophyta</taxon>
        <taxon>Embryophyta</taxon>
        <taxon>Tracheophyta</taxon>
        <taxon>Spermatophyta</taxon>
        <taxon>Magnoliopsida</taxon>
        <taxon>Liliopsida</taxon>
        <taxon>Poales</taxon>
        <taxon>Bromeliaceae</taxon>
        <taxon>Bromelioideae</taxon>
        <taxon>Ananas</taxon>
    </lineage>
</organism>
<dbReference type="AlphaFoldDB" id="A0A199WAX7"/>
<dbReference type="GO" id="GO:0005778">
    <property type="term" value="C:peroxisomal membrane"/>
    <property type="evidence" value="ECO:0007669"/>
    <property type="project" value="UniProtKB-SubCell"/>
</dbReference>
<dbReference type="PANTHER" id="PTHR19332:SF1">
    <property type="entry name" value="PEROXISOMAL MEMBRANE PROTEIN PEX13"/>
    <property type="match status" value="1"/>
</dbReference>
<keyword evidence="4" id="KW-0811">Translocation</keyword>
<dbReference type="GO" id="GO:1990429">
    <property type="term" value="C:peroxisomal importomer complex"/>
    <property type="evidence" value="ECO:0007669"/>
    <property type="project" value="TreeGrafter"/>
</dbReference>
<evidence type="ECO:0000256" key="8">
    <source>
        <dbReference type="ARBA" id="ARBA00046271"/>
    </source>
</evidence>
<gene>
    <name evidence="10" type="ORF">ACMD2_09181</name>
</gene>
<evidence type="ECO:0000256" key="4">
    <source>
        <dbReference type="ARBA" id="ARBA00023010"/>
    </source>
</evidence>
<comment type="subcellular location">
    <subcellularLocation>
        <location evidence="8">Peroxisome membrane</location>
    </subcellularLocation>
</comment>
<dbReference type="EMBL" id="LSRQ01000018">
    <property type="protein sequence ID" value="OAY86035.1"/>
    <property type="molecule type" value="Genomic_DNA"/>
</dbReference>
<evidence type="ECO:0000313" key="11">
    <source>
        <dbReference type="Proteomes" id="UP000092600"/>
    </source>
</evidence>
<dbReference type="PANTHER" id="PTHR19332">
    <property type="entry name" value="PEROXISOMAL MEMBRANE PROTEIN PEX13"/>
    <property type="match status" value="1"/>
</dbReference>
<feature type="compositionally biased region" description="Basic and acidic residues" evidence="9">
    <location>
        <begin position="174"/>
        <end position="186"/>
    </location>
</feature>
<protein>
    <recommendedName>
        <fullName evidence="7">Peroxin-13</fullName>
    </recommendedName>
</protein>
<dbReference type="Proteomes" id="UP000092600">
    <property type="component" value="Unassembled WGS sequence"/>
</dbReference>
<evidence type="ECO:0000256" key="5">
    <source>
        <dbReference type="ARBA" id="ARBA00023136"/>
    </source>
</evidence>
<evidence type="ECO:0000256" key="1">
    <source>
        <dbReference type="ARBA" id="ARBA00006033"/>
    </source>
</evidence>
<feature type="region of interest" description="Disordered" evidence="9">
    <location>
        <begin position="1"/>
        <end position="47"/>
    </location>
</feature>
<keyword evidence="2" id="KW-0813">Transport</keyword>
<sequence length="296" mass="31939">MAPPNPDSSRPGNPPRKPWERAGSSPAAVPFRPPSSGSTSEVVEASGTAKAGQRNAIEIMGLACIADMAVACMEVQVGIGEACITMGHLVLTGGGEVLMATGVHGCVNYFGDILGLIDQNTEAFHMLITALLQFLDGMSLLYGNLSRFVFGLLGIRTRHIKNSQTGTSESAASRNEHGKQCAEGPKNERKKITFGGELRRKTCSLSQQLTYCFWRRLAQKPKSNRTSGGSPMQSNTASAAAKSSSAVGFGCCKSYRAVLYYDATENYKKITRPNRKDTMAETYNNHLQVTKTDKFE</sequence>
<comment type="similarity">
    <text evidence="1">Belongs to the peroxin-13 family.</text>
</comment>
<keyword evidence="6" id="KW-0576">Peroxisome</keyword>
<evidence type="ECO:0000256" key="3">
    <source>
        <dbReference type="ARBA" id="ARBA00022927"/>
    </source>
</evidence>
<comment type="caution">
    <text evidence="10">The sequence shown here is derived from an EMBL/GenBank/DDBJ whole genome shotgun (WGS) entry which is preliminary data.</text>
</comment>
<feature type="compositionally biased region" description="Pro residues" evidence="9">
    <location>
        <begin position="1"/>
        <end position="16"/>
    </location>
</feature>
<keyword evidence="5" id="KW-0472">Membrane</keyword>
<feature type="region of interest" description="Disordered" evidence="9">
    <location>
        <begin position="164"/>
        <end position="186"/>
    </location>
</feature>
<keyword evidence="3" id="KW-0653">Protein transport</keyword>
<evidence type="ECO:0000256" key="6">
    <source>
        <dbReference type="ARBA" id="ARBA00023140"/>
    </source>
</evidence>
<evidence type="ECO:0000313" key="10">
    <source>
        <dbReference type="EMBL" id="OAY86035.1"/>
    </source>
</evidence>
<dbReference type="STRING" id="4615.A0A199WAX7"/>
<name>A0A199WAX7_ANACO</name>
<evidence type="ECO:0000256" key="9">
    <source>
        <dbReference type="SAM" id="MobiDB-lite"/>
    </source>
</evidence>
<proteinExistence type="inferred from homology"/>